<proteinExistence type="predicted"/>
<dbReference type="Proteomes" id="UP000604475">
    <property type="component" value="Unassembled WGS sequence"/>
</dbReference>
<feature type="transmembrane region" description="Helical" evidence="2">
    <location>
        <begin position="184"/>
        <end position="205"/>
    </location>
</feature>
<dbReference type="EMBL" id="JAEACQ010000243">
    <property type="protein sequence ID" value="MBL7630153.1"/>
    <property type="molecule type" value="Genomic_DNA"/>
</dbReference>
<feature type="transmembrane region" description="Helical" evidence="2">
    <location>
        <begin position="74"/>
        <end position="95"/>
    </location>
</feature>
<feature type="transmembrane region" description="Helical" evidence="2">
    <location>
        <begin position="159"/>
        <end position="177"/>
    </location>
</feature>
<feature type="transmembrane region" description="Helical" evidence="2">
    <location>
        <begin position="102"/>
        <end position="124"/>
    </location>
</feature>
<feature type="region of interest" description="Disordered" evidence="1">
    <location>
        <begin position="326"/>
        <end position="418"/>
    </location>
</feature>
<keyword evidence="2" id="KW-1133">Transmembrane helix</keyword>
<evidence type="ECO:0000313" key="4">
    <source>
        <dbReference type="Proteomes" id="UP000604475"/>
    </source>
</evidence>
<protein>
    <submittedName>
        <fullName evidence="3">Uncharacterized protein</fullName>
    </submittedName>
</protein>
<name>A0A937RDK5_9ACTN</name>
<comment type="caution">
    <text evidence="3">The sequence shown here is derived from an EMBL/GenBank/DDBJ whole genome shotgun (WGS) entry which is preliminary data.</text>
</comment>
<dbReference type="RefSeq" id="WP_202999886.1">
    <property type="nucleotide sequence ID" value="NZ_JADWYU010000136.1"/>
</dbReference>
<reference evidence="3" key="1">
    <citation type="submission" date="2020-12" db="EMBL/GenBank/DDBJ databases">
        <title>Genomic characterization of non-nitrogen-fixing Frankia strains.</title>
        <authorList>
            <person name="Carlos-Shanley C."/>
            <person name="Guerra T."/>
            <person name="Hahn D."/>
        </authorList>
    </citation>
    <scope>NUCLEOTIDE SEQUENCE</scope>
    <source>
        <strain evidence="3">CN6</strain>
    </source>
</reference>
<evidence type="ECO:0000256" key="2">
    <source>
        <dbReference type="SAM" id="Phobius"/>
    </source>
</evidence>
<keyword evidence="2" id="KW-0472">Membrane</keyword>
<organism evidence="3 4">
    <name type="scientific">Frankia nepalensis</name>
    <dbReference type="NCBI Taxonomy" id="1836974"/>
    <lineage>
        <taxon>Bacteria</taxon>
        <taxon>Bacillati</taxon>
        <taxon>Actinomycetota</taxon>
        <taxon>Actinomycetes</taxon>
        <taxon>Frankiales</taxon>
        <taxon>Frankiaceae</taxon>
        <taxon>Frankia</taxon>
    </lineage>
</organism>
<feature type="transmembrane region" description="Helical" evidence="2">
    <location>
        <begin position="250"/>
        <end position="274"/>
    </location>
</feature>
<accession>A0A937RDK5</accession>
<keyword evidence="2" id="KW-0812">Transmembrane</keyword>
<feature type="compositionally biased region" description="Pro residues" evidence="1">
    <location>
        <begin position="379"/>
        <end position="389"/>
    </location>
</feature>
<gene>
    <name evidence="3" type="ORF">I7412_23910</name>
</gene>
<sequence length="418" mass="43089">MGEVTALSRLPGAGLFTDMGEDVAVTMLRAMLQMFTDAFGARIRDILTEMFAASQRPPVTAATFISGDGPYHTVASVSTGLLAVALVIGVIQGLLSGQPGQAFARLGIQLPIAVLAIGGFPWLADQMLTLGDVLADAVLPPDKTTRLVEVISTPPSDDFPGLLATLLAFLGAVLLAMELVVRDALVLIIVALAPLSFAASVIPAARPAGGQVVRLVGAAVLAKPSIYVALRIGVDQLDEPYQAGAEPSSWRAYILALAVAVVAVFMPAVVWRLIPLAEAFTLAQGISRAPFRGAQQTAQLAYWGRALGGGLGAAFGSVLGVRRGGQAGRGLPGGAPRPAGERDRFQANAPRQLPDPSSDPTSRRRRPDPPAGGDSLRPAPDPPAPPPGAGPGTAARRRQPRRRRPDPGGAADPGGGGR</sequence>
<dbReference type="AlphaFoldDB" id="A0A937RDK5"/>
<evidence type="ECO:0000256" key="1">
    <source>
        <dbReference type="SAM" id="MobiDB-lite"/>
    </source>
</evidence>
<evidence type="ECO:0000313" key="3">
    <source>
        <dbReference type="EMBL" id="MBL7630153.1"/>
    </source>
</evidence>
<feature type="compositionally biased region" description="Basic residues" evidence="1">
    <location>
        <begin position="395"/>
        <end position="404"/>
    </location>
</feature>
<keyword evidence="4" id="KW-1185">Reference proteome</keyword>